<dbReference type="RefSeq" id="WP_121920033.1">
    <property type="nucleotide sequence ID" value="NZ_CP034145.1"/>
</dbReference>
<gene>
    <name evidence="3" type="ORF">ATH50_1395</name>
    <name evidence="2" type="ORF">DU502_01995</name>
</gene>
<evidence type="ECO:0000313" key="4">
    <source>
        <dbReference type="Proteomes" id="UP000277326"/>
    </source>
</evidence>
<name>A0A3M0DS03_9EURY</name>
<evidence type="ECO:0000313" key="2">
    <source>
        <dbReference type="EMBL" id="AZH24219.1"/>
    </source>
</evidence>
<feature type="compositionally biased region" description="Basic and acidic residues" evidence="1">
    <location>
        <begin position="1"/>
        <end position="12"/>
    </location>
</feature>
<sequence>MRSESRSDRGGDGADTDTVPNLATTSEALERQLTVALDTADTEQTRFHLRQALQLVKALDE</sequence>
<reference evidence="2 5" key="2">
    <citation type="submission" date="2018-07" db="EMBL/GenBank/DDBJ databases">
        <title>Genome sequences of Haloplanus aerogenes JCM 16430T.</title>
        <authorList>
            <person name="Kim Y.B."/>
            <person name="Roh S.W."/>
        </authorList>
    </citation>
    <scope>NUCLEOTIDE SEQUENCE [LARGE SCALE GENOMIC DNA]</scope>
    <source>
        <strain evidence="2 5">JCM 16430</strain>
    </source>
</reference>
<feature type="region of interest" description="Disordered" evidence="1">
    <location>
        <begin position="1"/>
        <end position="26"/>
    </location>
</feature>
<keyword evidence="5" id="KW-1185">Reference proteome</keyword>
<organism evidence="3 4">
    <name type="scientific">Haloplanus aerogenes</name>
    <dbReference type="NCBI Taxonomy" id="660522"/>
    <lineage>
        <taxon>Archaea</taxon>
        <taxon>Methanobacteriati</taxon>
        <taxon>Methanobacteriota</taxon>
        <taxon>Stenosarchaea group</taxon>
        <taxon>Halobacteria</taxon>
        <taxon>Halobacteriales</taxon>
        <taxon>Haloferacaceae</taxon>
        <taxon>Haloplanus</taxon>
    </lineage>
</organism>
<dbReference type="AlphaFoldDB" id="A0A3M0DS03"/>
<dbReference type="EMBL" id="CP034145">
    <property type="protein sequence ID" value="AZH24219.1"/>
    <property type="molecule type" value="Genomic_DNA"/>
</dbReference>
<proteinExistence type="predicted"/>
<reference evidence="3 4" key="1">
    <citation type="journal article" date="2015" name="Stand. Genomic Sci.">
        <title>Genomic Encyclopedia of Bacterial and Archaeal Type Strains, Phase III: the genomes of soil and plant-associated and newly described type strains.</title>
        <authorList>
            <person name="Whitman W.B."/>
            <person name="Woyke T."/>
            <person name="Klenk H.P."/>
            <person name="Zhou Y."/>
            <person name="Lilburn T.G."/>
            <person name="Beck B.J."/>
            <person name="De Vos P."/>
            <person name="Vandamme P."/>
            <person name="Eisen J.A."/>
            <person name="Garrity G."/>
            <person name="Hugenholtz P."/>
            <person name="Kyrpides N.C."/>
        </authorList>
    </citation>
    <scope>NUCLEOTIDE SEQUENCE [LARGE SCALE GENOMIC DNA]</scope>
    <source>
        <strain evidence="3 4">CGMCC 1.10124</strain>
    </source>
</reference>
<evidence type="ECO:0000256" key="1">
    <source>
        <dbReference type="SAM" id="MobiDB-lite"/>
    </source>
</evidence>
<evidence type="ECO:0000313" key="5">
    <source>
        <dbReference type="Proteomes" id="UP000282007"/>
    </source>
</evidence>
<evidence type="ECO:0000313" key="3">
    <source>
        <dbReference type="EMBL" id="RMB24155.1"/>
    </source>
</evidence>
<dbReference type="OrthoDB" id="304087at2157"/>
<dbReference type="EMBL" id="REFS01000002">
    <property type="protein sequence ID" value="RMB24155.1"/>
    <property type="molecule type" value="Genomic_DNA"/>
</dbReference>
<dbReference type="Proteomes" id="UP000282007">
    <property type="component" value="Chromosome"/>
</dbReference>
<accession>A0A3M0DS03</accession>
<dbReference type="Proteomes" id="UP000277326">
    <property type="component" value="Unassembled WGS sequence"/>
</dbReference>
<protein>
    <submittedName>
        <fullName evidence="3">Uncharacterized protein</fullName>
    </submittedName>
</protein>
<dbReference type="KEGG" id="haer:DU502_01995"/>
<dbReference type="GeneID" id="38470019"/>
<reference evidence="3" key="3">
    <citation type="submission" date="2018-10" db="EMBL/GenBank/DDBJ databases">
        <authorList>
            <person name="Whitman W."/>
            <person name="Huntemann M."/>
            <person name="Clum A."/>
            <person name="Pillay M."/>
            <person name="Palaniappan K."/>
            <person name="Varghese N."/>
            <person name="Mikhailova N."/>
            <person name="Stamatis D."/>
            <person name="Reddy T."/>
            <person name="Daum C."/>
            <person name="Shapiro N."/>
            <person name="Ivanova N."/>
            <person name="Kyrpides N."/>
            <person name="Woyke T."/>
        </authorList>
    </citation>
    <scope>NUCLEOTIDE SEQUENCE</scope>
    <source>
        <strain evidence="3">CGMCC 1.10124</strain>
    </source>
</reference>